<protein>
    <submittedName>
        <fullName evidence="2">Uncharacterized protein</fullName>
    </submittedName>
</protein>
<dbReference type="Proteomes" id="UP000064183">
    <property type="component" value="Plasmid pSGL1"/>
</dbReference>
<dbReference type="KEGG" id="sgb:WQO_34375"/>
<evidence type="ECO:0000313" key="3">
    <source>
        <dbReference type="Proteomes" id="UP000064183"/>
    </source>
</evidence>
<accession>A0A0U3KRU2</accession>
<name>A0A0U3KRU2_STRGL</name>
<proteinExistence type="predicted"/>
<feature type="transmembrane region" description="Helical" evidence="1">
    <location>
        <begin position="7"/>
        <end position="25"/>
    </location>
</feature>
<organism evidence="2 3">
    <name type="scientific">Streptomyces globisporus C-1027</name>
    <dbReference type="NCBI Taxonomy" id="1172567"/>
    <lineage>
        <taxon>Bacteria</taxon>
        <taxon>Bacillati</taxon>
        <taxon>Actinomycetota</taxon>
        <taxon>Actinomycetes</taxon>
        <taxon>Kitasatosporales</taxon>
        <taxon>Streptomycetaceae</taxon>
        <taxon>Streptomyces</taxon>
    </lineage>
</organism>
<keyword evidence="1" id="KW-1133">Transmembrane helix</keyword>
<evidence type="ECO:0000313" key="2">
    <source>
        <dbReference type="EMBL" id="ALU98542.1"/>
    </source>
</evidence>
<evidence type="ECO:0000256" key="1">
    <source>
        <dbReference type="SAM" id="Phobius"/>
    </source>
</evidence>
<keyword evidence="2" id="KW-0614">Plasmid</keyword>
<reference evidence="2 3" key="1">
    <citation type="journal article" date="2012" name="J. Bacteriol.">
        <title>Draft genome sequence of Streptomyces globisporus C-1027, which produces an antitumor antibiotic consisting of a nine-membered enediyne with a chromoprotein.</title>
        <authorList>
            <person name="Wang L."/>
            <person name="Wang S."/>
            <person name="He Q."/>
            <person name="Yu T."/>
            <person name="Li Q."/>
            <person name="Hong B."/>
        </authorList>
    </citation>
    <scope>NUCLEOTIDE SEQUENCE [LARGE SCALE GENOMIC DNA]</scope>
    <source>
        <strain evidence="2 3">C-1027</strain>
        <plasmid evidence="2 3">pSGL1</plasmid>
    </source>
</reference>
<sequence>MIVSERDSLALTLAVALLIGGVLIGRELLGLWPVVAVTYGPLVAIYCGPEVVRRLVIRREVWRFGRELRRADR</sequence>
<feature type="transmembrane region" description="Helical" evidence="1">
    <location>
        <begin position="31"/>
        <end position="49"/>
    </location>
</feature>
<gene>
    <name evidence="2" type="ORF">WQO_34375</name>
</gene>
<geneLocation type="plasmid" evidence="2 3">
    <name>pSGL1</name>
</geneLocation>
<dbReference type="EMBL" id="CP013740">
    <property type="protein sequence ID" value="ALU98542.1"/>
    <property type="molecule type" value="Genomic_DNA"/>
</dbReference>
<dbReference type="AlphaFoldDB" id="A0A0U3KRU2"/>
<keyword evidence="1" id="KW-0812">Transmembrane</keyword>
<keyword evidence="1" id="KW-0472">Membrane</keyword>